<dbReference type="Proteomes" id="UP001595478">
    <property type="component" value="Unassembled WGS sequence"/>
</dbReference>
<feature type="compositionally biased region" description="Basic and acidic residues" evidence="1">
    <location>
        <begin position="66"/>
        <end position="84"/>
    </location>
</feature>
<accession>A0ABV7FS84</accession>
<evidence type="ECO:0000313" key="2">
    <source>
        <dbReference type="EMBL" id="MFC3122106.1"/>
    </source>
</evidence>
<dbReference type="EMBL" id="JBHRSW010000017">
    <property type="protein sequence ID" value="MFC3122106.1"/>
    <property type="molecule type" value="Genomic_DNA"/>
</dbReference>
<proteinExistence type="predicted"/>
<comment type="caution">
    <text evidence="2">The sequence shown here is derived from an EMBL/GenBank/DDBJ whole genome shotgun (WGS) entry which is preliminary data.</text>
</comment>
<gene>
    <name evidence="2" type="ORF">ACFOHL_10770</name>
</gene>
<feature type="region of interest" description="Disordered" evidence="1">
    <location>
        <begin position="1"/>
        <end position="84"/>
    </location>
</feature>
<organism evidence="2 3">
    <name type="scientific">Agaribacter flavus</name>
    <dbReference type="NCBI Taxonomy" id="1902781"/>
    <lineage>
        <taxon>Bacteria</taxon>
        <taxon>Pseudomonadati</taxon>
        <taxon>Pseudomonadota</taxon>
        <taxon>Gammaproteobacteria</taxon>
        <taxon>Alteromonadales</taxon>
        <taxon>Alteromonadaceae</taxon>
        <taxon>Agaribacter</taxon>
    </lineage>
</organism>
<feature type="compositionally biased region" description="Basic and acidic residues" evidence="1">
    <location>
        <begin position="26"/>
        <end position="50"/>
    </location>
</feature>
<dbReference type="RefSeq" id="WP_376920240.1">
    <property type="nucleotide sequence ID" value="NZ_JBHRSW010000017.1"/>
</dbReference>
<reference evidence="3" key="1">
    <citation type="journal article" date="2019" name="Int. J. Syst. Evol. Microbiol.">
        <title>The Global Catalogue of Microorganisms (GCM) 10K type strain sequencing project: providing services to taxonomists for standard genome sequencing and annotation.</title>
        <authorList>
            <consortium name="The Broad Institute Genomics Platform"/>
            <consortium name="The Broad Institute Genome Sequencing Center for Infectious Disease"/>
            <person name="Wu L."/>
            <person name="Ma J."/>
        </authorList>
    </citation>
    <scope>NUCLEOTIDE SEQUENCE [LARGE SCALE GENOMIC DNA]</scope>
    <source>
        <strain evidence="3">KCTC 52473</strain>
    </source>
</reference>
<name>A0ABV7FS84_9ALTE</name>
<evidence type="ECO:0000313" key="3">
    <source>
        <dbReference type="Proteomes" id="UP001595478"/>
    </source>
</evidence>
<evidence type="ECO:0000256" key="1">
    <source>
        <dbReference type="SAM" id="MobiDB-lite"/>
    </source>
</evidence>
<keyword evidence="3" id="KW-1185">Reference proteome</keyword>
<sequence length="84" mass="9787">MRVPSYFLPIRPQKTQLPKKPTVSLDKSETDNDATKQEGVIHAKIDEKRKGRDRRKRNQKVLLDTRSGRDRRYDKAKPSVDVKA</sequence>
<protein>
    <submittedName>
        <fullName evidence="2">Uncharacterized protein</fullName>
    </submittedName>
</protein>